<accession>A0A401NML2</accession>
<dbReference type="EMBL" id="BFAA01007745">
    <property type="protein sequence ID" value="GCB62077.1"/>
    <property type="molecule type" value="Genomic_DNA"/>
</dbReference>
<gene>
    <name evidence="4" type="ORF">scyTo_0014435</name>
</gene>
<dbReference type="Pfam" id="PF09738">
    <property type="entry name" value="LRRFIP"/>
    <property type="match status" value="1"/>
</dbReference>
<name>A0A401NML2_SCYTO</name>
<evidence type="ECO:0000313" key="5">
    <source>
        <dbReference type="Proteomes" id="UP000288216"/>
    </source>
</evidence>
<organism evidence="4 5">
    <name type="scientific">Scyliorhinus torazame</name>
    <name type="common">Cloudy catshark</name>
    <name type="synonym">Catulus torazame</name>
    <dbReference type="NCBI Taxonomy" id="75743"/>
    <lineage>
        <taxon>Eukaryota</taxon>
        <taxon>Metazoa</taxon>
        <taxon>Chordata</taxon>
        <taxon>Craniata</taxon>
        <taxon>Vertebrata</taxon>
        <taxon>Chondrichthyes</taxon>
        <taxon>Elasmobranchii</taxon>
        <taxon>Galeomorphii</taxon>
        <taxon>Galeoidea</taxon>
        <taxon>Carcharhiniformes</taxon>
        <taxon>Scyliorhinidae</taxon>
        <taxon>Scyliorhinus</taxon>
    </lineage>
</organism>
<dbReference type="OrthoDB" id="10028421at2759"/>
<dbReference type="GO" id="GO:0006355">
    <property type="term" value="P:regulation of DNA-templated transcription"/>
    <property type="evidence" value="ECO:0007669"/>
    <property type="project" value="InterPro"/>
</dbReference>
<keyword evidence="2 3" id="KW-0175">Coiled coil</keyword>
<proteinExistence type="inferred from homology"/>
<protein>
    <submittedName>
        <fullName evidence="4">Uncharacterized protein</fullName>
    </submittedName>
</protein>
<keyword evidence="5" id="KW-1185">Reference proteome</keyword>
<evidence type="ECO:0000313" key="4">
    <source>
        <dbReference type="EMBL" id="GCB62077.1"/>
    </source>
</evidence>
<feature type="coiled-coil region" evidence="3">
    <location>
        <begin position="13"/>
        <end position="40"/>
    </location>
</feature>
<comment type="similarity">
    <text evidence="1">Belongs to the LRRFIP family.</text>
</comment>
<dbReference type="InterPro" id="IPR019139">
    <property type="entry name" value="LRRFIP1/2"/>
</dbReference>
<sequence length="92" mass="10062">MWLTLDVPCDFRVIKFIDEKEALLEQIKKLKAQLDERSKSGKAEKAASSDTILENGTDVQMIEVQRLNLVDSLGASLIANSTNGIPLSQSSG</sequence>
<dbReference type="AlphaFoldDB" id="A0A401NML2"/>
<evidence type="ECO:0000256" key="1">
    <source>
        <dbReference type="ARBA" id="ARBA00008275"/>
    </source>
</evidence>
<reference evidence="4 5" key="1">
    <citation type="journal article" date="2018" name="Nat. Ecol. Evol.">
        <title>Shark genomes provide insights into elasmobranch evolution and the origin of vertebrates.</title>
        <authorList>
            <person name="Hara Y"/>
            <person name="Yamaguchi K"/>
            <person name="Onimaru K"/>
            <person name="Kadota M"/>
            <person name="Koyanagi M"/>
            <person name="Keeley SD"/>
            <person name="Tatsumi K"/>
            <person name="Tanaka K"/>
            <person name="Motone F"/>
            <person name="Kageyama Y"/>
            <person name="Nozu R"/>
            <person name="Adachi N"/>
            <person name="Nishimura O"/>
            <person name="Nakagawa R"/>
            <person name="Tanegashima C"/>
            <person name="Kiyatake I"/>
            <person name="Matsumoto R"/>
            <person name="Murakumo K"/>
            <person name="Nishida K"/>
            <person name="Terakita A"/>
            <person name="Kuratani S"/>
            <person name="Sato K"/>
            <person name="Hyodo S Kuraku.S."/>
        </authorList>
    </citation>
    <scope>NUCLEOTIDE SEQUENCE [LARGE SCALE GENOMIC DNA]</scope>
</reference>
<comment type="caution">
    <text evidence="4">The sequence shown here is derived from an EMBL/GenBank/DDBJ whole genome shotgun (WGS) entry which is preliminary data.</text>
</comment>
<evidence type="ECO:0000256" key="2">
    <source>
        <dbReference type="ARBA" id="ARBA00023054"/>
    </source>
</evidence>
<dbReference type="Proteomes" id="UP000288216">
    <property type="component" value="Unassembled WGS sequence"/>
</dbReference>
<dbReference type="STRING" id="75743.A0A401NML2"/>
<evidence type="ECO:0000256" key="3">
    <source>
        <dbReference type="SAM" id="Coils"/>
    </source>
</evidence>